<keyword evidence="2" id="KW-1185">Reference proteome</keyword>
<dbReference type="EMBL" id="JBIRXV010000001">
    <property type="protein sequence ID" value="MFI2319558.1"/>
    <property type="molecule type" value="Genomic_DNA"/>
</dbReference>
<dbReference type="Proteomes" id="UP001611450">
    <property type="component" value="Unassembled WGS sequence"/>
</dbReference>
<dbReference type="RefSeq" id="WP_195042897.1">
    <property type="nucleotide sequence ID" value="NZ_JADLRZ010000001.1"/>
</dbReference>
<proteinExistence type="predicted"/>
<accession>A0ABW7W995</accession>
<organism evidence="1 2">
    <name type="scientific">Nocardia beijingensis</name>
    <dbReference type="NCBI Taxonomy" id="95162"/>
    <lineage>
        <taxon>Bacteria</taxon>
        <taxon>Bacillati</taxon>
        <taxon>Actinomycetota</taxon>
        <taxon>Actinomycetes</taxon>
        <taxon>Mycobacteriales</taxon>
        <taxon>Nocardiaceae</taxon>
        <taxon>Nocardia</taxon>
    </lineage>
</organism>
<sequence>MASTEARHPKLAATEAGAGVSAEAAVIWPDPSPLDAWWRRIMHSDPVRRGAA</sequence>
<name>A0ABW7W995_9NOCA</name>
<reference evidence="1 2" key="1">
    <citation type="submission" date="2024-10" db="EMBL/GenBank/DDBJ databases">
        <title>The Natural Products Discovery Center: Release of the First 8490 Sequenced Strains for Exploring Actinobacteria Biosynthetic Diversity.</title>
        <authorList>
            <person name="Kalkreuter E."/>
            <person name="Kautsar S.A."/>
            <person name="Yang D."/>
            <person name="Bader C.D."/>
            <person name="Teijaro C.N."/>
            <person name="Fluegel L."/>
            <person name="Davis C.M."/>
            <person name="Simpson J.R."/>
            <person name="Lauterbach L."/>
            <person name="Steele A.D."/>
            <person name="Gui C."/>
            <person name="Meng S."/>
            <person name="Li G."/>
            <person name="Viehrig K."/>
            <person name="Ye F."/>
            <person name="Su P."/>
            <person name="Kiefer A.F."/>
            <person name="Nichols A."/>
            <person name="Cepeda A.J."/>
            <person name="Yan W."/>
            <person name="Fan B."/>
            <person name="Jiang Y."/>
            <person name="Adhikari A."/>
            <person name="Zheng C.-J."/>
            <person name="Schuster L."/>
            <person name="Cowan T.M."/>
            <person name="Smanski M.J."/>
            <person name="Chevrette M.G."/>
            <person name="De Carvalho L.P.S."/>
            <person name="Shen B."/>
        </authorList>
    </citation>
    <scope>NUCLEOTIDE SEQUENCE [LARGE SCALE GENOMIC DNA]</scope>
    <source>
        <strain evidence="1 2">NPDC019626</strain>
    </source>
</reference>
<protein>
    <submittedName>
        <fullName evidence="1">Uncharacterized protein</fullName>
    </submittedName>
</protein>
<evidence type="ECO:0000313" key="2">
    <source>
        <dbReference type="Proteomes" id="UP001611450"/>
    </source>
</evidence>
<gene>
    <name evidence="1" type="ORF">ACH47G_03650</name>
</gene>
<evidence type="ECO:0000313" key="1">
    <source>
        <dbReference type="EMBL" id="MFI2319558.1"/>
    </source>
</evidence>
<comment type="caution">
    <text evidence="1">The sequence shown here is derived from an EMBL/GenBank/DDBJ whole genome shotgun (WGS) entry which is preliminary data.</text>
</comment>